<dbReference type="InterPro" id="IPR011009">
    <property type="entry name" value="Kinase-like_dom_sf"/>
</dbReference>
<evidence type="ECO:0000256" key="1">
    <source>
        <dbReference type="ARBA" id="ARBA00022741"/>
    </source>
</evidence>
<dbReference type="InterPro" id="IPR008271">
    <property type="entry name" value="Ser/Thr_kinase_AS"/>
</dbReference>
<name>A0A4V6T732_9HELO</name>
<keyword evidence="6" id="KW-1185">Reference proteome</keyword>
<organism evidence="5 6">
    <name type="scientific">Botrytis galanthina</name>
    <dbReference type="NCBI Taxonomy" id="278940"/>
    <lineage>
        <taxon>Eukaryota</taxon>
        <taxon>Fungi</taxon>
        <taxon>Dikarya</taxon>
        <taxon>Ascomycota</taxon>
        <taxon>Pezizomycotina</taxon>
        <taxon>Leotiomycetes</taxon>
        <taxon>Helotiales</taxon>
        <taxon>Sclerotiniaceae</taxon>
        <taxon>Botrytis</taxon>
    </lineage>
</organism>
<dbReference type="Gene3D" id="1.10.510.10">
    <property type="entry name" value="Transferase(Phosphotransferase) domain 1"/>
    <property type="match status" value="1"/>
</dbReference>
<dbReference type="InterPro" id="IPR000719">
    <property type="entry name" value="Prot_kinase_dom"/>
</dbReference>
<dbReference type="Pfam" id="PF00069">
    <property type="entry name" value="Pkinase"/>
    <property type="match status" value="1"/>
</dbReference>
<dbReference type="SUPFAM" id="SSF56112">
    <property type="entry name" value="Protein kinase-like (PK-like)"/>
    <property type="match status" value="1"/>
</dbReference>
<evidence type="ECO:0000313" key="5">
    <source>
        <dbReference type="EMBL" id="THV54106.1"/>
    </source>
</evidence>
<evidence type="ECO:0000256" key="2">
    <source>
        <dbReference type="ARBA" id="ARBA00022840"/>
    </source>
</evidence>
<feature type="binding site" evidence="3">
    <location>
        <position position="81"/>
    </location>
    <ligand>
        <name>ATP</name>
        <dbReference type="ChEBI" id="CHEBI:30616"/>
    </ligand>
</feature>
<dbReference type="OrthoDB" id="1738954at2759"/>
<dbReference type="PROSITE" id="PS00108">
    <property type="entry name" value="PROTEIN_KINASE_ST"/>
    <property type="match status" value="1"/>
</dbReference>
<evidence type="ECO:0000259" key="4">
    <source>
        <dbReference type="PROSITE" id="PS50011"/>
    </source>
</evidence>
<keyword evidence="2 3" id="KW-0067">ATP-binding</keyword>
<gene>
    <name evidence="5" type="ORF">BGAL_0034g00270</name>
</gene>
<protein>
    <recommendedName>
        <fullName evidence="4">Protein kinase domain-containing protein</fullName>
    </recommendedName>
</protein>
<dbReference type="EMBL" id="PQXL01000034">
    <property type="protein sequence ID" value="THV54106.1"/>
    <property type="molecule type" value="Genomic_DNA"/>
</dbReference>
<sequence>MSQPQNTTEGNLRAEQHEDINAKEMVGLIHQKNDVNNQLPKYDGLEGWVLIEKIGNGATSNVYRAKNIEGTLEVAIKIVRKLDMKFKQEVDIFREVSVMLGLDHPNIVKLIEFSESERYYFLILELLTGGELFQEVVDSTFFSEELSRHVIREVANALYYLHEIKGVVHRDIKLENILFQRTNGIPTKTSKKNSAEDENKAGGSELMTGGEFNGIGRIKIADFGLSKIIWDDRAITPCGTVGNTAPEIVNNEQYSKSIDMWALGCVLYTMLCGFPPFHDRDIQELKEKVVRGQYMFLSPWWDHVSQPAQDLVSHLLMVDPKKRFTIDQFLQHPWVQDTCEPIHAELDTPPLTTLSTESQCQSFSSLPLTKYENLGYHSVERCINFQSPFGTQCCDTFAASHAIRGFQEEIRCDENSIEEYKGMIYIESPSPENDYNGNTLFPKTLLKAEEMRNTQPEESLGNIKLNREFGPPTRDYGQHNAAVLAVARQHTKNLDVHQDFELSLEEATLLKRRRKKLASPNRIRKPNNS</sequence>
<dbReference type="SMART" id="SM00220">
    <property type="entry name" value="S_TKc"/>
    <property type="match status" value="1"/>
</dbReference>
<dbReference type="PANTHER" id="PTHR24347">
    <property type="entry name" value="SERINE/THREONINE-PROTEIN KINASE"/>
    <property type="match status" value="1"/>
</dbReference>
<dbReference type="Proteomes" id="UP000308671">
    <property type="component" value="Unassembled WGS sequence"/>
</dbReference>
<reference evidence="5 6" key="1">
    <citation type="submission" date="2017-12" db="EMBL/GenBank/DDBJ databases">
        <title>Comparative genomics of Botrytis spp.</title>
        <authorList>
            <person name="Valero-Jimenez C.A."/>
            <person name="Tapia P."/>
            <person name="Veloso J."/>
            <person name="Silva-Moreno E."/>
            <person name="Staats M."/>
            <person name="Valdes J.H."/>
            <person name="Van Kan J.A.L."/>
        </authorList>
    </citation>
    <scope>NUCLEOTIDE SEQUENCE [LARGE SCALE GENOMIC DNA]</scope>
    <source>
        <strain evidence="5 6">MUCL435</strain>
    </source>
</reference>
<dbReference type="GO" id="GO:0005524">
    <property type="term" value="F:ATP binding"/>
    <property type="evidence" value="ECO:0007669"/>
    <property type="project" value="UniProtKB-UniRule"/>
</dbReference>
<comment type="caution">
    <text evidence="5">The sequence shown here is derived from an EMBL/GenBank/DDBJ whole genome shotgun (WGS) entry which is preliminary data.</text>
</comment>
<dbReference type="InterPro" id="IPR017441">
    <property type="entry name" value="Protein_kinase_ATP_BS"/>
</dbReference>
<evidence type="ECO:0000313" key="6">
    <source>
        <dbReference type="Proteomes" id="UP000308671"/>
    </source>
</evidence>
<dbReference type="AlphaFoldDB" id="A0A4V6T732"/>
<feature type="domain" description="Protein kinase" evidence="4">
    <location>
        <begin position="48"/>
        <end position="335"/>
    </location>
</feature>
<proteinExistence type="predicted"/>
<evidence type="ECO:0000256" key="3">
    <source>
        <dbReference type="PROSITE-ProRule" id="PRU10141"/>
    </source>
</evidence>
<dbReference type="GO" id="GO:0004672">
    <property type="term" value="F:protein kinase activity"/>
    <property type="evidence" value="ECO:0007669"/>
    <property type="project" value="InterPro"/>
</dbReference>
<keyword evidence="1 3" id="KW-0547">Nucleotide-binding</keyword>
<dbReference type="Gene3D" id="3.30.200.20">
    <property type="entry name" value="Phosphorylase Kinase, domain 1"/>
    <property type="match status" value="1"/>
</dbReference>
<dbReference type="PROSITE" id="PS50011">
    <property type="entry name" value="PROTEIN_KINASE_DOM"/>
    <property type="match status" value="1"/>
</dbReference>
<accession>A0A4V6T732</accession>
<dbReference type="PROSITE" id="PS00107">
    <property type="entry name" value="PROTEIN_KINASE_ATP"/>
    <property type="match status" value="1"/>
</dbReference>